<keyword evidence="2" id="KW-0689">Ribosomal protein</keyword>
<organism evidence="4 5">
    <name type="scientific">Euroglyphus maynei</name>
    <name type="common">Mayne's house dust mite</name>
    <dbReference type="NCBI Taxonomy" id="6958"/>
    <lineage>
        <taxon>Eukaryota</taxon>
        <taxon>Metazoa</taxon>
        <taxon>Ecdysozoa</taxon>
        <taxon>Arthropoda</taxon>
        <taxon>Chelicerata</taxon>
        <taxon>Arachnida</taxon>
        <taxon>Acari</taxon>
        <taxon>Acariformes</taxon>
        <taxon>Sarcoptiformes</taxon>
        <taxon>Astigmata</taxon>
        <taxon>Psoroptidia</taxon>
        <taxon>Analgoidea</taxon>
        <taxon>Pyroglyphidae</taxon>
        <taxon>Pyroglyphinae</taxon>
        <taxon>Euroglyphus</taxon>
    </lineage>
</organism>
<evidence type="ECO:0000256" key="3">
    <source>
        <dbReference type="ARBA" id="ARBA00023274"/>
    </source>
</evidence>
<dbReference type="InterPro" id="IPR036390">
    <property type="entry name" value="WH_DNA-bd_sf"/>
</dbReference>
<reference evidence="4 5" key="1">
    <citation type="submission" date="2017-03" db="EMBL/GenBank/DDBJ databases">
        <title>Genome Survey of Euroglyphus maynei.</title>
        <authorList>
            <person name="Arlian L.G."/>
            <person name="Morgan M.S."/>
            <person name="Rider S.D."/>
        </authorList>
    </citation>
    <scope>NUCLEOTIDE SEQUENCE [LARGE SCALE GENOMIC DNA]</scope>
    <source>
        <strain evidence="4">Arlian Lab</strain>
        <tissue evidence="4">Whole body</tissue>
    </source>
</reference>
<proteinExistence type="inferred from homology"/>
<dbReference type="Gene3D" id="1.10.10.10">
    <property type="entry name" value="Winged helix-like DNA-binding domain superfamily/Winged helix DNA-binding domain"/>
    <property type="match status" value="1"/>
</dbReference>
<evidence type="ECO:0000256" key="1">
    <source>
        <dbReference type="ARBA" id="ARBA00010014"/>
    </source>
</evidence>
<dbReference type="OrthoDB" id="428974at2759"/>
<feature type="non-terminal residue" evidence="4">
    <location>
        <position position="73"/>
    </location>
</feature>
<sequence length="73" mass="8275">MNSQVKSIGVKGVDQSEFVVALAAFLKRSGKLKVPDWSDLVKTAVYKELAPFDDDWFYTRCASVARHLYHRSP</sequence>
<protein>
    <recommendedName>
        <fullName evidence="6">40S ribosomal protein S19-like protein</fullName>
    </recommendedName>
</protein>
<dbReference type="SUPFAM" id="SSF46785">
    <property type="entry name" value="Winged helix' DNA-binding domain"/>
    <property type="match status" value="1"/>
</dbReference>
<dbReference type="GO" id="GO:0022627">
    <property type="term" value="C:cytosolic small ribosomal subunit"/>
    <property type="evidence" value="ECO:0007669"/>
    <property type="project" value="TreeGrafter"/>
</dbReference>
<dbReference type="SMART" id="SM01413">
    <property type="entry name" value="Ribosomal_S19e"/>
    <property type="match status" value="1"/>
</dbReference>
<comment type="caution">
    <text evidence="4">The sequence shown here is derived from an EMBL/GenBank/DDBJ whole genome shotgun (WGS) entry which is preliminary data.</text>
</comment>
<keyword evidence="3" id="KW-0687">Ribonucleoprotein</keyword>
<comment type="similarity">
    <text evidence="1">Belongs to the eukaryotic ribosomal protein eS19 family.</text>
</comment>
<dbReference type="GO" id="GO:0000028">
    <property type="term" value="P:ribosomal small subunit assembly"/>
    <property type="evidence" value="ECO:0007669"/>
    <property type="project" value="TreeGrafter"/>
</dbReference>
<dbReference type="GO" id="GO:0006412">
    <property type="term" value="P:translation"/>
    <property type="evidence" value="ECO:0007669"/>
    <property type="project" value="InterPro"/>
</dbReference>
<evidence type="ECO:0008006" key="6">
    <source>
        <dbReference type="Google" id="ProtNLM"/>
    </source>
</evidence>
<evidence type="ECO:0000313" key="5">
    <source>
        <dbReference type="Proteomes" id="UP000194236"/>
    </source>
</evidence>
<dbReference type="PANTHER" id="PTHR11710:SF0">
    <property type="entry name" value="40S RIBOSOMAL PROTEIN S19"/>
    <property type="match status" value="1"/>
</dbReference>
<dbReference type="Proteomes" id="UP000194236">
    <property type="component" value="Unassembled WGS sequence"/>
</dbReference>
<keyword evidence="5" id="KW-1185">Reference proteome</keyword>
<dbReference type="Pfam" id="PF01090">
    <property type="entry name" value="Ribosomal_S19e"/>
    <property type="match status" value="1"/>
</dbReference>
<evidence type="ECO:0000313" key="4">
    <source>
        <dbReference type="EMBL" id="OTF81045.1"/>
    </source>
</evidence>
<accession>A0A1Y3BPG6</accession>
<dbReference type="PANTHER" id="PTHR11710">
    <property type="entry name" value="40S RIBOSOMAL PROTEIN S19"/>
    <property type="match status" value="1"/>
</dbReference>
<dbReference type="GO" id="GO:0003735">
    <property type="term" value="F:structural constituent of ribosome"/>
    <property type="evidence" value="ECO:0007669"/>
    <property type="project" value="InterPro"/>
</dbReference>
<dbReference type="InterPro" id="IPR036388">
    <property type="entry name" value="WH-like_DNA-bd_sf"/>
</dbReference>
<evidence type="ECO:0000256" key="2">
    <source>
        <dbReference type="ARBA" id="ARBA00022980"/>
    </source>
</evidence>
<gene>
    <name evidence="4" type="ORF">BLA29_004805</name>
</gene>
<dbReference type="AlphaFoldDB" id="A0A1Y3BPG6"/>
<dbReference type="GO" id="GO:0003723">
    <property type="term" value="F:RNA binding"/>
    <property type="evidence" value="ECO:0007669"/>
    <property type="project" value="TreeGrafter"/>
</dbReference>
<dbReference type="InterPro" id="IPR001266">
    <property type="entry name" value="Ribosomal_eS19"/>
</dbReference>
<dbReference type="EMBL" id="MUJZ01015526">
    <property type="protein sequence ID" value="OTF81045.1"/>
    <property type="molecule type" value="Genomic_DNA"/>
</dbReference>
<name>A0A1Y3BPG6_EURMA</name>